<dbReference type="Proteomes" id="UP000244722">
    <property type="component" value="Unassembled WGS sequence"/>
</dbReference>
<dbReference type="PROSITE" id="PS50967">
    <property type="entry name" value="HRDC"/>
    <property type="match status" value="1"/>
</dbReference>
<dbReference type="GO" id="GO:0000166">
    <property type="term" value="F:nucleotide binding"/>
    <property type="evidence" value="ECO:0007669"/>
    <property type="project" value="InterPro"/>
</dbReference>
<keyword evidence="4" id="KW-0378">Hydrolase</keyword>
<evidence type="ECO:0000256" key="1">
    <source>
        <dbReference type="ARBA" id="ARBA00004123"/>
    </source>
</evidence>
<feature type="compositionally biased region" description="Acidic residues" evidence="9">
    <location>
        <begin position="675"/>
        <end position="684"/>
    </location>
</feature>
<evidence type="ECO:0000256" key="8">
    <source>
        <dbReference type="ARBA" id="ARBA00043957"/>
    </source>
</evidence>
<dbReference type="Pfam" id="PF08066">
    <property type="entry name" value="PMC2NT"/>
    <property type="match status" value="1"/>
</dbReference>
<feature type="compositionally biased region" description="Low complexity" evidence="9">
    <location>
        <begin position="129"/>
        <end position="139"/>
    </location>
</feature>
<dbReference type="GO" id="GO:0071038">
    <property type="term" value="P:TRAMP-dependent tRNA surveillance pathway"/>
    <property type="evidence" value="ECO:0007669"/>
    <property type="project" value="TreeGrafter"/>
</dbReference>
<feature type="compositionally biased region" description="Basic and acidic residues" evidence="9">
    <location>
        <begin position="634"/>
        <end position="646"/>
    </location>
</feature>
<evidence type="ECO:0000256" key="7">
    <source>
        <dbReference type="ARBA" id="ARBA00023242"/>
    </source>
</evidence>
<keyword evidence="2" id="KW-0698">rRNA processing</keyword>
<dbReference type="GO" id="GO:0071035">
    <property type="term" value="P:nuclear polyadenylation-dependent rRNA catabolic process"/>
    <property type="evidence" value="ECO:0007669"/>
    <property type="project" value="TreeGrafter"/>
</dbReference>
<feature type="region of interest" description="Disordered" evidence="9">
    <location>
        <begin position="620"/>
        <end position="646"/>
    </location>
</feature>
<keyword evidence="3" id="KW-0540">Nuclease</keyword>
<dbReference type="InterPro" id="IPR002121">
    <property type="entry name" value="HRDC_dom"/>
</dbReference>
<feature type="compositionally biased region" description="Basic and acidic residues" evidence="9">
    <location>
        <begin position="823"/>
        <end position="836"/>
    </location>
</feature>
<dbReference type="CDD" id="cd06147">
    <property type="entry name" value="Rrp6p_like_exo"/>
    <property type="match status" value="1"/>
</dbReference>
<dbReference type="GO" id="GO:0005730">
    <property type="term" value="C:nucleolus"/>
    <property type="evidence" value="ECO:0007669"/>
    <property type="project" value="TreeGrafter"/>
</dbReference>
<sequence>MSDSPAAQEAGEPLRFSEMQDRLLAAVMATVKTSAGLAAEDVDFHRASNSDFGPFLDDSNERILAITNRLLASATCGSNISVPELKEADDVENHWTKIVEVIDNLLEKADTCLDEYTGAIKERNPVPFRGTQAPRTAPTPTRPSRKSIQKSANIPKPQLLFKEKIDNFDPMPWKPRLTSKPHAVMPFDESIYLFKDGLGINEYAHPYQAEIESMQYPNEVYSWMEPIPSRDWDEIPSTWVDTPEALQEMIKDMRRCTEIAVDLEHHDTRSYVGLTCLMQLSTRDDDYIVDTLKLRGQLEPLNEIFANPKVIKVLHGAFMDIIWLQRDLGLYVVGLFDTFYAAQTLGFDRFSLAHILKKYVDFDADKQYQMADWRMRPLPKEMLDYARSDTHYLLYCFDRMRNSLVEKSRGDVDHVLQKSKETALRRYIRDIYDAVTGEGTFGWASQIIKFKFNRTQAFVFKAAHAWRDKVAREEDESPTFVCSRGILGNLSTVVPTDYDGVARCIPHTNFIARRRIGEIVEVINGALEQAAQADEAATKAEAATETATPDARKPTIDIFGDTVVAEARSAACSRFWGRVCGSSKWDEAAALKSALREEIRLAIPLPELTAAVFVSGARFASPTNTRESPIDPGARAEHQYVKDRGGTKKENEIIVIKSLSGGASGRKRKASEVEQGGDNDDAVSDDLNARSPSNSSHGGNGQGGSEGEEDENEGPLGASAPRPLDGPVGVNNAGGGRKSRKKSKNSPEHGRQEANAPARGTSLVDVRDGSFEPLDYSKAPSVLHGEKRSEGKLGADGSKKPSGPKKFDPYSKFGEGPKGMRRSQKEKAGKSQTFKD</sequence>
<dbReference type="InterPro" id="IPR012337">
    <property type="entry name" value="RNaseH-like_sf"/>
</dbReference>
<reference evidence="11 12" key="1">
    <citation type="submission" date="2017-04" db="EMBL/GenBank/DDBJ databases">
        <title>Draft genome sequence of Tuber borchii Vittad., a whitish edible truffle.</title>
        <authorList>
            <consortium name="DOE Joint Genome Institute"/>
            <person name="Murat C."/>
            <person name="Kuo A."/>
            <person name="Barry K.W."/>
            <person name="Clum A."/>
            <person name="Dockter R.B."/>
            <person name="Fauchery L."/>
            <person name="Iotti M."/>
            <person name="Kohler A."/>
            <person name="Labutti K."/>
            <person name="Lindquist E.A."/>
            <person name="Lipzen A."/>
            <person name="Ohm R.A."/>
            <person name="Wang M."/>
            <person name="Grigoriev I.V."/>
            <person name="Zambonelli A."/>
            <person name="Martin F.M."/>
        </authorList>
    </citation>
    <scope>NUCLEOTIDE SEQUENCE [LARGE SCALE GENOMIC DNA]</scope>
    <source>
        <strain evidence="11 12">Tbo3840</strain>
    </source>
</reference>
<dbReference type="GO" id="GO:0071044">
    <property type="term" value="P:histone mRNA catabolic process"/>
    <property type="evidence" value="ECO:0007669"/>
    <property type="project" value="TreeGrafter"/>
</dbReference>
<dbReference type="EMBL" id="NESQ01000085">
    <property type="protein sequence ID" value="PUU79659.1"/>
    <property type="molecule type" value="Genomic_DNA"/>
</dbReference>
<evidence type="ECO:0000256" key="5">
    <source>
        <dbReference type="ARBA" id="ARBA00022835"/>
    </source>
</evidence>
<dbReference type="GO" id="GO:0071051">
    <property type="term" value="P:poly(A)-dependent snoRNA 3'-end processing"/>
    <property type="evidence" value="ECO:0007669"/>
    <property type="project" value="TreeGrafter"/>
</dbReference>
<gene>
    <name evidence="11" type="ORF">B9Z19DRAFT_1081197</name>
</gene>
<keyword evidence="7" id="KW-0539">Nucleus</keyword>
<evidence type="ECO:0000313" key="11">
    <source>
        <dbReference type="EMBL" id="PUU79659.1"/>
    </source>
</evidence>
<dbReference type="SUPFAM" id="SSF47819">
    <property type="entry name" value="HRDC-like"/>
    <property type="match status" value="1"/>
</dbReference>
<dbReference type="InterPro" id="IPR010997">
    <property type="entry name" value="HRDC-like_sf"/>
</dbReference>
<evidence type="ECO:0000256" key="4">
    <source>
        <dbReference type="ARBA" id="ARBA00022801"/>
    </source>
</evidence>
<keyword evidence="12" id="KW-1185">Reference proteome</keyword>
<comment type="similarity">
    <text evidence="8">Belongs to the exosome component 10/RRP6 family.</text>
</comment>
<dbReference type="Gene3D" id="3.30.420.10">
    <property type="entry name" value="Ribonuclease H-like superfamily/Ribonuclease H"/>
    <property type="match status" value="1"/>
</dbReference>
<dbReference type="InterPro" id="IPR049559">
    <property type="entry name" value="Rrp6p-like_exo"/>
</dbReference>
<dbReference type="Pfam" id="PF01612">
    <property type="entry name" value="DNA_pol_A_exo1"/>
    <property type="match status" value="1"/>
</dbReference>
<dbReference type="GO" id="GO:0071039">
    <property type="term" value="P:nuclear polyadenylation-dependent CUT catabolic process"/>
    <property type="evidence" value="ECO:0007669"/>
    <property type="project" value="TreeGrafter"/>
</dbReference>
<feature type="compositionally biased region" description="Basic and acidic residues" evidence="9">
    <location>
        <begin position="784"/>
        <end position="809"/>
    </location>
</feature>
<keyword evidence="5" id="KW-0271">Exosome</keyword>
<dbReference type="Gene3D" id="1.10.150.80">
    <property type="entry name" value="HRDC domain"/>
    <property type="match status" value="1"/>
</dbReference>
<protein>
    <submittedName>
        <fullName evidence="11">Ribonuclease H-like domain-containing protein</fullName>
    </submittedName>
</protein>
<evidence type="ECO:0000256" key="3">
    <source>
        <dbReference type="ARBA" id="ARBA00022722"/>
    </source>
</evidence>
<dbReference type="SMART" id="SM00474">
    <property type="entry name" value="35EXOc"/>
    <property type="match status" value="1"/>
</dbReference>
<feature type="domain" description="HRDC" evidence="10">
    <location>
        <begin position="453"/>
        <end position="533"/>
    </location>
</feature>
<dbReference type="GO" id="GO:0000467">
    <property type="term" value="P:exonucleolytic trimming to generate mature 3'-end of 5.8S rRNA from tricistronic rRNA transcript (SSU-rRNA, 5.8S rRNA, LSU-rRNA)"/>
    <property type="evidence" value="ECO:0007669"/>
    <property type="project" value="InterPro"/>
</dbReference>
<dbReference type="GO" id="GO:0071040">
    <property type="term" value="P:nuclear polyadenylation-dependent antisense transcript catabolic process"/>
    <property type="evidence" value="ECO:0007669"/>
    <property type="project" value="TreeGrafter"/>
</dbReference>
<dbReference type="PANTHER" id="PTHR12124:SF47">
    <property type="entry name" value="EXOSOME COMPONENT 10"/>
    <property type="match status" value="1"/>
</dbReference>
<proteinExistence type="inferred from homology"/>
<evidence type="ECO:0000256" key="9">
    <source>
        <dbReference type="SAM" id="MobiDB-lite"/>
    </source>
</evidence>
<dbReference type="OrthoDB" id="2250022at2759"/>
<dbReference type="GO" id="GO:0071037">
    <property type="term" value="P:nuclear polyadenylation-dependent snRNA catabolic process"/>
    <property type="evidence" value="ECO:0007669"/>
    <property type="project" value="TreeGrafter"/>
</dbReference>
<evidence type="ECO:0000256" key="2">
    <source>
        <dbReference type="ARBA" id="ARBA00022552"/>
    </source>
</evidence>
<accession>A0A2T6ZW00</accession>
<feature type="region of interest" description="Disordered" evidence="9">
    <location>
        <begin position="125"/>
        <end position="150"/>
    </location>
</feature>
<keyword evidence="6" id="KW-0269">Exonuclease</keyword>
<feature type="region of interest" description="Disordered" evidence="9">
    <location>
        <begin position="664"/>
        <end position="836"/>
    </location>
</feature>
<dbReference type="InterPro" id="IPR044876">
    <property type="entry name" value="HRDC_dom_sf"/>
</dbReference>
<evidence type="ECO:0000313" key="12">
    <source>
        <dbReference type="Proteomes" id="UP000244722"/>
    </source>
</evidence>
<dbReference type="Pfam" id="PF00570">
    <property type="entry name" value="HRDC"/>
    <property type="match status" value="1"/>
</dbReference>
<dbReference type="PANTHER" id="PTHR12124">
    <property type="entry name" value="POLYMYOSITIS/SCLERODERMA AUTOANTIGEN-RELATED"/>
    <property type="match status" value="1"/>
</dbReference>
<evidence type="ECO:0000259" key="10">
    <source>
        <dbReference type="PROSITE" id="PS50967"/>
    </source>
</evidence>
<dbReference type="GO" id="GO:0000175">
    <property type="term" value="F:3'-5'-RNA exonuclease activity"/>
    <property type="evidence" value="ECO:0007669"/>
    <property type="project" value="InterPro"/>
</dbReference>
<comment type="subcellular location">
    <subcellularLocation>
        <location evidence="1">Nucleus</location>
    </subcellularLocation>
</comment>
<dbReference type="SUPFAM" id="SSF53098">
    <property type="entry name" value="Ribonuclease H-like"/>
    <property type="match status" value="1"/>
</dbReference>
<dbReference type="GO" id="GO:0071036">
    <property type="term" value="P:nuclear polyadenylation-dependent snoRNA catabolic process"/>
    <property type="evidence" value="ECO:0007669"/>
    <property type="project" value="TreeGrafter"/>
</dbReference>
<dbReference type="AlphaFoldDB" id="A0A2T6ZW00"/>
<name>A0A2T6ZW00_TUBBO</name>
<dbReference type="InterPro" id="IPR012588">
    <property type="entry name" value="Exosome-assoc_fac_Rrp6_N"/>
</dbReference>
<organism evidence="11 12">
    <name type="scientific">Tuber borchii</name>
    <name type="common">White truffle</name>
    <dbReference type="NCBI Taxonomy" id="42251"/>
    <lineage>
        <taxon>Eukaryota</taxon>
        <taxon>Fungi</taxon>
        <taxon>Dikarya</taxon>
        <taxon>Ascomycota</taxon>
        <taxon>Pezizomycotina</taxon>
        <taxon>Pezizomycetes</taxon>
        <taxon>Pezizales</taxon>
        <taxon>Tuberaceae</taxon>
        <taxon>Tuber</taxon>
    </lineage>
</organism>
<dbReference type="GO" id="GO:0000176">
    <property type="term" value="C:nuclear exosome (RNase complex)"/>
    <property type="evidence" value="ECO:0007669"/>
    <property type="project" value="InterPro"/>
</dbReference>
<dbReference type="InterPro" id="IPR045092">
    <property type="entry name" value="Rrp6-like"/>
</dbReference>
<evidence type="ECO:0000256" key="6">
    <source>
        <dbReference type="ARBA" id="ARBA00022839"/>
    </source>
</evidence>
<dbReference type="STRING" id="42251.A0A2T6ZW00"/>
<dbReference type="FunFam" id="3.30.420.10:FF:000059">
    <property type="entry name" value="Exosome complex exonuclease Rrp6"/>
    <property type="match status" value="1"/>
</dbReference>
<comment type="caution">
    <text evidence="11">The sequence shown here is derived from an EMBL/GenBank/DDBJ whole genome shotgun (WGS) entry which is preliminary data.</text>
</comment>
<dbReference type="InterPro" id="IPR002562">
    <property type="entry name" value="3'-5'_exonuclease_dom"/>
</dbReference>
<dbReference type="GO" id="GO:0003727">
    <property type="term" value="F:single-stranded RNA binding"/>
    <property type="evidence" value="ECO:0007669"/>
    <property type="project" value="TreeGrafter"/>
</dbReference>
<dbReference type="InterPro" id="IPR036397">
    <property type="entry name" value="RNaseH_sf"/>
</dbReference>